<feature type="transmembrane region" description="Helical" evidence="7">
    <location>
        <begin position="173"/>
        <end position="197"/>
    </location>
</feature>
<feature type="transmembrane region" description="Helical" evidence="7">
    <location>
        <begin position="424"/>
        <end position="457"/>
    </location>
</feature>
<reference evidence="10" key="1">
    <citation type="journal article" date="2019" name="Int. J. Syst. Evol. Microbiol.">
        <title>The Global Catalogue of Microorganisms (GCM) 10K type strain sequencing project: providing services to taxonomists for standard genome sequencing and annotation.</title>
        <authorList>
            <consortium name="The Broad Institute Genomics Platform"/>
            <consortium name="The Broad Institute Genome Sequencing Center for Infectious Disease"/>
            <person name="Wu L."/>
            <person name="Ma J."/>
        </authorList>
    </citation>
    <scope>NUCLEOTIDE SEQUENCE [LARGE SCALE GENOMIC DNA]</scope>
    <source>
        <strain evidence="10">CECT 7477</strain>
    </source>
</reference>
<protein>
    <submittedName>
        <fullName evidence="9">SLC13 family permease</fullName>
    </submittedName>
</protein>
<evidence type="ECO:0000256" key="7">
    <source>
        <dbReference type="SAM" id="Phobius"/>
    </source>
</evidence>
<dbReference type="InterPro" id="IPR004680">
    <property type="entry name" value="Cit_transptr-like_dom"/>
</dbReference>
<dbReference type="PROSITE" id="PS51202">
    <property type="entry name" value="RCK_C"/>
    <property type="match status" value="2"/>
</dbReference>
<feature type="transmembrane region" description="Helical" evidence="7">
    <location>
        <begin position="139"/>
        <end position="161"/>
    </location>
</feature>
<dbReference type="Gene3D" id="3.30.70.1450">
    <property type="entry name" value="Regulator of K+ conductance, C-terminal domain"/>
    <property type="match status" value="1"/>
</dbReference>
<evidence type="ECO:0000256" key="4">
    <source>
        <dbReference type="ARBA" id="ARBA00022737"/>
    </source>
</evidence>
<evidence type="ECO:0000256" key="3">
    <source>
        <dbReference type="ARBA" id="ARBA00022692"/>
    </source>
</evidence>
<comment type="subcellular location">
    <subcellularLocation>
        <location evidence="1">Membrane</location>
        <topology evidence="1">Multi-pass membrane protein</topology>
    </subcellularLocation>
</comment>
<feature type="domain" description="RCK C-terminal" evidence="8">
    <location>
        <begin position="314"/>
        <end position="405"/>
    </location>
</feature>
<keyword evidence="5 7" id="KW-1133">Transmembrane helix</keyword>
<feature type="transmembrane region" description="Helical" evidence="7">
    <location>
        <begin position="51"/>
        <end position="70"/>
    </location>
</feature>
<gene>
    <name evidence="9" type="ORF">ACFOUT_08130</name>
</gene>
<dbReference type="RefSeq" id="WP_192460517.1">
    <property type="nucleotide sequence ID" value="NZ_JACYFJ010000001.1"/>
</dbReference>
<dbReference type="InterPro" id="IPR006037">
    <property type="entry name" value="RCK_C"/>
</dbReference>
<sequence length="612" mass="67860">MTWEIILVFLIILGVIVLFAFEVFPIDKISFCIIAVLLLTGLVSPEEAVSGFSNKAVITILCLMILAIGLEENGAISWLAKGLKVLKNWPVVLAMLAVMLIAGSISAFVSSTAVVIVFIKIVAELKEKYQLPPGKLLLPISFASILGGSCTLMGTSTNLLVNNISSRYTGEKLGFFEFSLMGIIFLGISVGIIALFYRFLPKDAKGLSDKYDLDRYLMTLKVDQDSSLVGKELGNSFMFKESGITILRLTRNRMDQQIHKNLQIKSGDVLLLHCSLENLQWMRGEGYFEEDVDHLDDLENKSDYPIKKVGSKKKDKAEEEEKSDVLLELILLPGSRFIGRTLEQLRRMIVPRAIPLAVNKRKKLTNLKNRLYQSNKDFTRLRVGDRLLIQTDASYVPNFENSNNLAVLNQFEGRPPSSSYKRNLSIIILIGTIIMAATGIFEVMTSVITGTLAMLLFKCVELNHIYEKINWQIIFLLAGMIPLGIAMTNAEADAWITKELLQFMDGQKPLINIGILFLTTMLLSGVVSNNATAIIMAPIGISLAKGLALDPKPFILAVMFAANFSFFTPLGYQTNALIFSMGIYKFKHFAIIGGVISLVLWIVGTLLLSSML</sequence>
<keyword evidence="4" id="KW-0677">Repeat</keyword>
<dbReference type="Pfam" id="PF03600">
    <property type="entry name" value="CitMHS"/>
    <property type="match status" value="1"/>
</dbReference>
<name>A0ABV8JPN9_9FLAO</name>
<dbReference type="PANTHER" id="PTHR43652:SF2">
    <property type="entry name" value="BASIC AMINO ACID ANTIPORTER YFCC-RELATED"/>
    <property type="match status" value="1"/>
</dbReference>
<dbReference type="Proteomes" id="UP001595814">
    <property type="component" value="Unassembled WGS sequence"/>
</dbReference>
<dbReference type="SUPFAM" id="SSF116726">
    <property type="entry name" value="TrkA C-terminal domain-like"/>
    <property type="match status" value="2"/>
</dbReference>
<dbReference type="InterPro" id="IPR036721">
    <property type="entry name" value="RCK_C_sf"/>
</dbReference>
<dbReference type="Pfam" id="PF02080">
    <property type="entry name" value="TrkA_C"/>
    <property type="match status" value="1"/>
</dbReference>
<keyword evidence="10" id="KW-1185">Reference proteome</keyword>
<feature type="transmembrane region" description="Helical" evidence="7">
    <location>
        <begin position="510"/>
        <end position="541"/>
    </location>
</feature>
<feature type="domain" description="RCK C-terminal" evidence="8">
    <location>
        <begin position="205"/>
        <end position="288"/>
    </location>
</feature>
<feature type="transmembrane region" description="Helical" evidence="7">
    <location>
        <begin position="588"/>
        <end position="608"/>
    </location>
</feature>
<keyword evidence="3 7" id="KW-0812">Transmembrane</keyword>
<proteinExistence type="predicted"/>
<accession>A0ABV8JPN9</accession>
<feature type="transmembrane region" description="Helical" evidence="7">
    <location>
        <begin position="6"/>
        <end position="24"/>
    </location>
</feature>
<dbReference type="InterPro" id="IPR051679">
    <property type="entry name" value="DASS-Related_Transporters"/>
</dbReference>
<dbReference type="EMBL" id="JBHSAW010000004">
    <property type="protein sequence ID" value="MFC4095838.1"/>
    <property type="molecule type" value="Genomic_DNA"/>
</dbReference>
<organism evidence="9 10">
    <name type="scientific">Euzebyella saccharophila</name>
    <dbReference type="NCBI Taxonomy" id="679664"/>
    <lineage>
        <taxon>Bacteria</taxon>
        <taxon>Pseudomonadati</taxon>
        <taxon>Bacteroidota</taxon>
        <taxon>Flavobacteriia</taxon>
        <taxon>Flavobacteriales</taxon>
        <taxon>Flavobacteriaceae</taxon>
        <taxon>Euzebyella</taxon>
    </lineage>
</organism>
<dbReference type="PANTHER" id="PTHR43652">
    <property type="entry name" value="BASIC AMINO ACID ANTIPORTER YFCC-RELATED"/>
    <property type="match status" value="1"/>
</dbReference>
<evidence type="ECO:0000259" key="8">
    <source>
        <dbReference type="PROSITE" id="PS51202"/>
    </source>
</evidence>
<feature type="transmembrane region" description="Helical" evidence="7">
    <location>
        <begin position="469"/>
        <end position="490"/>
    </location>
</feature>
<feature type="transmembrane region" description="Helical" evidence="7">
    <location>
        <begin position="29"/>
        <end position="45"/>
    </location>
</feature>
<evidence type="ECO:0000313" key="10">
    <source>
        <dbReference type="Proteomes" id="UP001595814"/>
    </source>
</evidence>
<feature type="transmembrane region" description="Helical" evidence="7">
    <location>
        <begin position="553"/>
        <end position="572"/>
    </location>
</feature>
<evidence type="ECO:0000256" key="2">
    <source>
        <dbReference type="ARBA" id="ARBA00022448"/>
    </source>
</evidence>
<evidence type="ECO:0000256" key="5">
    <source>
        <dbReference type="ARBA" id="ARBA00022989"/>
    </source>
</evidence>
<evidence type="ECO:0000256" key="1">
    <source>
        <dbReference type="ARBA" id="ARBA00004141"/>
    </source>
</evidence>
<evidence type="ECO:0000313" key="9">
    <source>
        <dbReference type="EMBL" id="MFC4095838.1"/>
    </source>
</evidence>
<evidence type="ECO:0000256" key="6">
    <source>
        <dbReference type="ARBA" id="ARBA00023136"/>
    </source>
</evidence>
<feature type="transmembrane region" description="Helical" evidence="7">
    <location>
        <begin position="91"/>
        <end position="119"/>
    </location>
</feature>
<keyword evidence="6 7" id="KW-0472">Membrane</keyword>
<keyword evidence="2" id="KW-0813">Transport</keyword>
<comment type="caution">
    <text evidence="9">The sequence shown here is derived from an EMBL/GenBank/DDBJ whole genome shotgun (WGS) entry which is preliminary data.</text>
</comment>